<proteinExistence type="predicted"/>
<organism evidence="2 3">
    <name type="scientific">Thiothrix lacustris</name>
    <dbReference type="NCBI Taxonomy" id="525917"/>
    <lineage>
        <taxon>Bacteria</taxon>
        <taxon>Pseudomonadati</taxon>
        <taxon>Pseudomonadota</taxon>
        <taxon>Gammaproteobacteria</taxon>
        <taxon>Thiotrichales</taxon>
        <taxon>Thiotrichaceae</taxon>
        <taxon>Thiothrix</taxon>
    </lineage>
</organism>
<dbReference type="InterPro" id="IPR009739">
    <property type="entry name" value="LprI-like_N"/>
</dbReference>
<dbReference type="Gene3D" id="1.20.1270.180">
    <property type="match status" value="1"/>
</dbReference>
<reference evidence="2 3" key="1">
    <citation type="submission" date="2017-01" db="EMBL/GenBank/DDBJ databases">
        <title>Novel large sulfur bacteria in the metagenomes of groundwater-fed chemosynthetic microbial mats in the Lake Huron basin.</title>
        <authorList>
            <person name="Sharrar A.M."/>
            <person name="Flood B.E."/>
            <person name="Bailey J.V."/>
            <person name="Jones D.S."/>
            <person name="Biddanda B."/>
            <person name="Ruberg S.A."/>
            <person name="Marcus D.N."/>
            <person name="Dick G.J."/>
        </authorList>
    </citation>
    <scope>NUCLEOTIDE SEQUENCE [LARGE SCALE GENOMIC DNA]</scope>
    <source>
        <strain evidence="2">A8</strain>
    </source>
</reference>
<protein>
    <recommendedName>
        <fullName evidence="1">Lysozyme inhibitor LprI-like N-terminal domain-containing protein</fullName>
    </recommendedName>
</protein>
<evidence type="ECO:0000259" key="1">
    <source>
        <dbReference type="Pfam" id="PF07007"/>
    </source>
</evidence>
<dbReference type="PANTHER" id="PTHR39176">
    <property type="entry name" value="PERIPLASMIC PROTEIN-RELATED"/>
    <property type="match status" value="1"/>
</dbReference>
<dbReference type="AlphaFoldDB" id="A0A1Y1QKT0"/>
<dbReference type="Proteomes" id="UP000192491">
    <property type="component" value="Unassembled WGS sequence"/>
</dbReference>
<dbReference type="PANTHER" id="PTHR39176:SF1">
    <property type="entry name" value="PERIPLASMIC PROTEIN"/>
    <property type="match status" value="1"/>
</dbReference>
<evidence type="ECO:0000313" key="3">
    <source>
        <dbReference type="Proteomes" id="UP000192491"/>
    </source>
</evidence>
<comment type="caution">
    <text evidence="2">The sequence shown here is derived from an EMBL/GenBank/DDBJ whole genome shotgun (WGS) entry which is preliminary data.</text>
</comment>
<dbReference type="EMBL" id="MTEJ01000199">
    <property type="protein sequence ID" value="OQX07732.1"/>
    <property type="molecule type" value="Genomic_DNA"/>
</dbReference>
<feature type="domain" description="Lysozyme inhibitor LprI-like N-terminal" evidence="1">
    <location>
        <begin position="43"/>
        <end position="133"/>
    </location>
</feature>
<sequence>MSVGEDVMRYVLAVAVAVMVVLPVQAKTAQDTLELTTESCLTANDSTAGMLECFSRAEKEWDTELNRVYKALQSQLKPAAQDVLKQAQRAWMAQRDKEFELINAIHAQMDGTMWIAVMAGKRADVVKARAVALQEYLDLLTEGV</sequence>
<accession>A0A1Y1QKT0</accession>
<name>A0A1Y1QKT0_9GAMM</name>
<evidence type="ECO:0000313" key="2">
    <source>
        <dbReference type="EMBL" id="OQX07732.1"/>
    </source>
</evidence>
<gene>
    <name evidence="2" type="ORF">BWK73_27245</name>
</gene>
<dbReference type="Pfam" id="PF07007">
    <property type="entry name" value="LprI"/>
    <property type="match status" value="1"/>
</dbReference>